<gene>
    <name evidence="10" type="ORF">EPUS_07768</name>
</gene>
<dbReference type="EMBL" id="KE721256">
    <property type="protein sequence ID" value="ERF71096.1"/>
    <property type="molecule type" value="Genomic_DNA"/>
</dbReference>
<evidence type="ECO:0000256" key="6">
    <source>
        <dbReference type="ARBA" id="ARBA00023054"/>
    </source>
</evidence>
<comment type="subcellular location">
    <subcellularLocation>
        <location evidence="2 8">Nucleus</location>
        <location evidence="2 8">Nucleolus</location>
    </subcellularLocation>
</comment>
<keyword evidence="6" id="KW-0175">Coiled coil</keyword>
<feature type="region of interest" description="Disordered" evidence="9">
    <location>
        <begin position="1"/>
        <end position="66"/>
    </location>
</feature>
<keyword evidence="4 8" id="KW-0690">Ribosome biogenesis</keyword>
<evidence type="ECO:0000256" key="3">
    <source>
        <dbReference type="ARBA" id="ARBA00007869"/>
    </source>
</evidence>
<dbReference type="Pfam" id="PF03879">
    <property type="entry name" value="Cgr1"/>
    <property type="match status" value="1"/>
</dbReference>
<dbReference type="GO" id="GO:0005730">
    <property type="term" value="C:nucleolus"/>
    <property type="evidence" value="ECO:0007669"/>
    <property type="project" value="UniProtKB-SubCell"/>
</dbReference>
<proteinExistence type="inferred from homology"/>
<feature type="compositionally biased region" description="Low complexity" evidence="9">
    <location>
        <begin position="1"/>
        <end position="17"/>
    </location>
</feature>
<evidence type="ECO:0000313" key="10">
    <source>
        <dbReference type="EMBL" id="ERF71096.1"/>
    </source>
</evidence>
<name>U1GH31_ENDPU</name>
<evidence type="ECO:0000256" key="2">
    <source>
        <dbReference type="ARBA" id="ARBA00004604"/>
    </source>
</evidence>
<evidence type="ECO:0000256" key="4">
    <source>
        <dbReference type="ARBA" id="ARBA00022517"/>
    </source>
</evidence>
<dbReference type="eggNOG" id="ENOG502S7VB">
    <property type="taxonomic scope" value="Eukaryota"/>
</dbReference>
<accession>U1GH31</accession>
<evidence type="ECO:0000256" key="9">
    <source>
        <dbReference type="SAM" id="MobiDB-lite"/>
    </source>
</evidence>
<evidence type="ECO:0000256" key="7">
    <source>
        <dbReference type="ARBA" id="ARBA00023242"/>
    </source>
</evidence>
<sequence>MAGTASSTLNTPTTDSTTPEKQPPPPPPGQRKNGKSWHPPRAAFRPLSNRTTHSHSSYRKRISLAQTAQATKTLEREMKAERAVERDRRVQAIKDRRKAREEKERFERMGEKMHARIVERRRRREGRRRKGNKVL</sequence>
<comment type="function">
    <text evidence="1 8">Involved in nucleolar integrity and required for processing of the pre-rRNA for the 60S ribosome subunit.</text>
</comment>
<organism evidence="10 11">
    <name type="scientific">Endocarpon pusillum (strain Z07020 / HMAS-L-300199)</name>
    <name type="common">Lichen-forming fungus</name>
    <dbReference type="NCBI Taxonomy" id="1263415"/>
    <lineage>
        <taxon>Eukaryota</taxon>
        <taxon>Fungi</taxon>
        <taxon>Dikarya</taxon>
        <taxon>Ascomycota</taxon>
        <taxon>Pezizomycotina</taxon>
        <taxon>Eurotiomycetes</taxon>
        <taxon>Chaetothyriomycetidae</taxon>
        <taxon>Verrucariales</taxon>
        <taxon>Verrucariaceae</taxon>
        <taxon>Endocarpon</taxon>
    </lineage>
</organism>
<dbReference type="OMA" id="NGKQWHD"/>
<evidence type="ECO:0000256" key="1">
    <source>
        <dbReference type="ARBA" id="ARBA00004090"/>
    </source>
</evidence>
<dbReference type="Proteomes" id="UP000019373">
    <property type="component" value="Unassembled WGS sequence"/>
</dbReference>
<dbReference type="RefSeq" id="XP_007803254.1">
    <property type="nucleotide sequence ID" value="XM_007805063.1"/>
</dbReference>
<dbReference type="GeneID" id="19242648"/>
<evidence type="ECO:0000256" key="5">
    <source>
        <dbReference type="ARBA" id="ARBA00022552"/>
    </source>
</evidence>
<comment type="similarity">
    <text evidence="3 8">Belongs to the CGR1 family.</text>
</comment>
<evidence type="ECO:0000313" key="11">
    <source>
        <dbReference type="Proteomes" id="UP000019373"/>
    </source>
</evidence>
<evidence type="ECO:0000256" key="8">
    <source>
        <dbReference type="RuleBase" id="RU363084"/>
    </source>
</evidence>
<dbReference type="GO" id="GO:0006364">
    <property type="term" value="P:rRNA processing"/>
    <property type="evidence" value="ECO:0007669"/>
    <property type="project" value="UniProtKB-UniRule"/>
</dbReference>
<dbReference type="HOGENOM" id="CLU_125051_0_0_1"/>
<keyword evidence="11" id="KW-1185">Reference proteome</keyword>
<dbReference type="AlphaFoldDB" id="U1GH31"/>
<dbReference type="InterPro" id="IPR005579">
    <property type="entry name" value="Cgr1-like"/>
</dbReference>
<feature type="compositionally biased region" description="Basic residues" evidence="9">
    <location>
        <begin position="52"/>
        <end position="62"/>
    </location>
</feature>
<dbReference type="OrthoDB" id="3942380at2759"/>
<keyword evidence="5 8" id="KW-0698">rRNA processing</keyword>
<protein>
    <recommendedName>
        <fullName evidence="8">rRNA-processing protein</fullName>
    </recommendedName>
</protein>
<reference evidence="11" key="1">
    <citation type="journal article" date="2014" name="BMC Genomics">
        <title>Genome characteristics reveal the impact of lichenization on lichen-forming fungus Endocarpon pusillum Hedwig (Verrucariales, Ascomycota).</title>
        <authorList>
            <person name="Wang Y.-Y."/>
            <person name="Liu B."/>
            <person name="Zhang X.-Y."/>
            <person name="Zhou Q.-M."/>
            <person name="Zhang T."/>
            <person name="Li H."/>
            <person name="Yu Y.-F."/>
            <person name="Zhang X.-L."/>
            <person name="Hao X.-Y."/>
            <person name="Wang M."/>
            <person name="Wang L."/>
            <person name="Wei J.-C."/>
        </authorList>
    </citation>
    <scope>NUCLEOTIDE SEQUENCE [LARGE SCALE GENOMIC DNA]</scope>
    <source>
        <strain evidence="11">Z07020 / HMAS-L-300199</strain>
    </source>
</reference>
<keyword evidence="7 8" id="KW-0539">Nucleus</keyword>